<dbReference type="PANTHER" id="PTHR15239:SF6">
    <property type="entry name" value="RIBOSOME QUALITY CONTROL COMPLEX SUBUNIT NEMF"/>
    <property type="match status" value="1"/>
</dbReference>
<dbReference type="Pfam" id="PF05670">
    <property type="entry name" value="NFACT-R_1"/>
    <property type="match status" value="1"/>
</dbReference>
<evidence type="ECO:0000313" key="2">
    <source>
        <dbReference type="EMBL" id="TQS81952.1"/>
    </source>
</evidence>
<feature type="domain" description="NFACT RNA-binding" evidence="1">
    <location>
        <begin position="443"/>
        <end position="551"/>
    </location>
</feature>
<sequence>MKDEMNAFDILAMTSELQAIVGGYVDKIFHWDKRNVLLRVNSPDGRKEVLLKDLKWLYIAPGKPDIPDIPSEFAVNLRKHLSNLRVVKVSQREFDRIVLIDLERAEAKYQLIIELFSGGNLILVSEGKILNSIISRKWRHREVRPGVEYAFPQTKFNPRNMDYGSFSQTVAASSSDAVRTLATEINIGGQYAEEACLRAGIMKNTKAAELTEENIRILYDQIELMFSEAQNSISAREIIINEELEDVSPIPLKQHEGFETVQYENFSTAIHHYVQNIRNDEPQEDKEVSRLKRLYTRQKEAIDAQLAVAEDYSKQAEAIYSQYSDVDAFLKKFSQIVEGKTWDEIRETVKPHSVISEIDPKNHTMKVTVAERQVLLDYTLSIEGNANMLYLLSKDARAKAKGAQDALADTEKKLAKRVKETEKDASNSKTAAVKTKEYWFERYKWFITSNGHLVIAGRDAHSNDKLVKKHLKATEKFAHADIHGAPSTVIVNGAEADEEEMEEVCAFALSHSKAWMTGAQEGTAYWVLPDQVSKMPQSGEFVPRGAFVIRGKRNYIYHLPLELAVGEIEYEGSRKIMCGPVKSVSSKSSRYVVIVPGKTDAGKISSKLSKAFAVPEEEISRILPPGKIEIGSIHGIELEE</sequence>
<proteinExistence type="predicted"/>
<dbReference type="EMBL" id="LVVT01000019">
    <property type="protein sequence ID" value="TQS81952.1"/>
    <property type="molecule type" value="Genomic_DNA"/>
</dbReference>
<comment type="caution">
    <text evidence="2">The sequence shown here is derived from an EMBL/GenBank/DDBJ whole genome shotgun (WGS) entry which is preliminary data.</text>
</comment>
<dbReference type="NCBIfam" id="NF041120">
    <property type="entry name" value="RqcH_arch"/>
    <property type="match status" value="1"/>
</dbReference>
<dbReference type="GO" id="GO:0072344">
    <property type="term" value="P:rescue of stalled ribosome"/>
    <property type="evidence" value="ECO:0007669"/>
    <property type="project" value="TreeGrafter"/>
</dbReference>
<dbReference type="RefSeq" id="WP_400256509.1">
    <property type="nucleotide sequence ID" value="NZ_CAYAYE010000019.1"/>
</dbReference>
<gene>
    <name evidence="2" type="ORF">A3207_09070</name>
</gene>
<protein>
    <recommendedName>
        <fullName evidence="1">NFACT RNA-binding domain-containing protein</fullName>
    </recommendedName>
</protein>
<evidence type="ECO:0000313" key="3">
    <source>
        <dbReference type="Proteomes" id="UP000752814"/>
    </source>
</evidence>
<name>A0A8J8PAX6_9ARCH</name>
<dbReference type="InterPro" id="IPR008532">
    <property type="entry name" value="NFACT_RNA-bd"/>
</dbReference>
<dbReference type="GO" id="GO:1990112">
    <property type="term" value="C:RQC complex"/>
    <property type="evidence" value="ECO:0007669"/>
    <property type="project" value="TreeGrafter"/>
</dbReference>
<dbReference type="Proteomes" id="UP000752814">
    <property type="component" value="Unassembled WGS sequence"/>
</dbReference>
<dbReference type="GO" id="GO:0043023">
    <property type="term" value="F:ribosomal large subunit binding"/>
    <property type="evidence" value="ECO:0007669"/>
    <property type="project" value="TreeGrafter"/>
</dbReference>
<dbReference type="SUPFAM" id="SSF46946">
    <property type="entry name" value="S13-like H2TH domain"/>
    <property type="match status" value="1"/>
</dbReference>
<dbReference type="AlphaFoldDB" id="A0A8J8PAX6"/>
<dbReference type="GO" id="GO:0000049">
    <property type="term" value="F:tRNA binding"/>
    <property type="evidence" value="ECO:0007669"/>
    <property type="project" value="TreeGrafter"/>
</dbReference>
<reference evidence="2" key="1">
    <citation type="submission" date="2016-03" db="EMBL/GenBank/DDBJ databases">
        <authorList>
            <person name="Borrel G."/>
            <person name="Mccann A."/>
            <person name="O'Toole P.W."/>
        </authorList>
    </citation>
    <scope>NUCLEOTIDE SEQUENCE</scope>
    <source>
        <strain evidence="2">183</strain>
    </source>
</reference>
<dbReference type="InterPro" id="IPR051608">
    <property type="entry name" value="RQC_Subunit_NEMF"/>
</dbReference>
<accession>A0A8J8PAX6</accession>
<evidence type="ECO:0000259" key="1">
    <source>
        <dbReference type="Pfam" id="PF05670"/>
    </source>
</evidence>
<dbReference type="Gene3D" id="2.30.310.10">
    <property type="entry name" value="ibrinogen binding protein from staphylococcus aureus domain"/>
    <property type="match status" value="1"/>
</dbReference>
<organism evidence="2 3">
    <name type="scientific">Candidatus Methanomassiliicoccus intestinalis</name>
    <dbReference type="NCBI Taxonomy" id="1406512"/>
    <lineage>
        <taxon>Archaea</taxon>
        <taxon>Methanobacteriati</taxon>
        <taxon>Thermoplasmatota</taxon>
        <taxon>Thermoplasmata</taxon>
        <taxon>Methanomassiliicoccales</taxon>
        <taxon>Methanomassiliicoccaceae</taxon>
        <taxon>Methanomassiliicoccus</taxon>
    </lineage>
</organism>
<dbReference type="PANTHER" id="PTHR15239">
    <property type="entry name" value="NUCLEAR EXPORT MEDIATOR FACTOR NEMF"/>
    <property type="match status" value="1"/>
</dbReference>
<dbReference type="InterPro" id="IPR010979">
    <property type="entry name" value="Ribosomal_uS13-like_H2TH"/>
</dbReference>
<dbReference type="Pfam" id="PF05833">
    <property type="entry name" value="NFACT_N"/>
    <property type="match status" value="1"/>
</dbReference>